<dbReference type="PATRIC" id="fig|1473.5.peg.4500"/>
<feature type="domain" description="HTH rpiR-type" evidence="4">
    <location>
        <begin position="1"/>
        <end position="74"/>
    </location>
</feature>
<dbReference type="Pfam" id="PF01418">
    <property type="entry name" value="HTH_6"/>
    <property type="match status" value="1"/>
</dbReference>
<dbReference type="GO" id="GO:0003700">
    <property type="term" value="F:DNA-binding transcription factor activity"/>
    <property type="evidence" value="ECO:0007669"/>
    <property type="project" value="InterPro"/>
</dbReference>
<dbReference type="GeneID" id="66872780"/>
<keyword evidence="3" id="KW-0804">Transcription</keyword>
<dbReference type="AlphaFoldDB" id="A0A0L0QSB0"/>
<protein>
    <submittedName>
        <fullName evidence="6">Transcriptional regulator</fullName>
    </submittedName>
</protein>
<dbReference type="Proteomes" id="UP000036780">
    <property type="component" value="Unassembled WGS sequence"/>
</dbReference>
<dbReference type="InterPro" id="IPR035472">
    <property type="entry name" value="RpiR-like_SIS"/>
</dbReference>
<dbReference type="CDD" id="cd05013">
    <property type="entry name" value="SIS_RpiR"/>
    <property type="match status" value="1"/>
</dbReference>
<keyword evidence="2" id="KW-0238">DNA-binding</keyword>
<dbReference type="PANTHER" id="PTHR30514">
    <property type="entry name" value="GLUCOKINASE"/>
    <property type="match status" value="1"/>
</dbReference>
<reference evidence="7" key="1">
    <citation type="submission" date="2015-07" db="EMBL/GenBank/DDBJ databases">
        <title>Fjat-10053 dsm26.</title>
        <authorList>
            <person name="Liu B."/>
            <person name="Wang J."/>
            <person name="Zhu Y."/>
            <person name="Liu G."/>
            <person name="Chen Q."/>
            <person name="Chen Z."/>
            <person name="Lan J."/>
            <person name="Che J."/>
            <person name="Ge C."/>
            <person name="Shi H."/>
            <person name="Pan Z."/>
            <person name="Liu X."/>
        </authorList>
    </citation>
    <scope>NUCLEOTIDE SEQUENCE [LARGE SCALE GENOMIC DNA]</scope>
    <source>
        <strain evidence="7">DSM 26</strain>
    </source>
</reference>
<dbReference type="InterPro" id="IPR046348">
    <property type="entry name" value="SIS_dom_sf"/>
</dbReference>
<evidence type="ECO:0000256" key="2">
    <source>
        <dbReference type="ARBA" id="ARBA00023125"/>
    </source>
</evidence>
<dbReference type="PROSITE" id="PS51464">
    <property type="entry name" value="SIS"/>
    <property type="match status" value="1"/>
</dbReference>
<evidence type="ECO:0000313" key="6">
    <source>
        <dbReference type="EMBL" id="KNE21469.1"/>
    </source>
</evidence>
<evidence type="ECO:0000259" key="5">
    <source>
        <dbReference type="PROSITE" id="PS51464"/>
    </source>
</evidence>
<keyword evidence="1" id="KW-0805">Transcription regulation</keyword>
<dbReference type="InterPro" id="IPR001347">
    <property type="entry name" value="SIS_dom"/>
</dbReference>
<dbReference type="GO" id="GO:1901135">
    <property type="term" value="P:carbohydrate derivative metabolic process"/>
    <property type="evidence" value="ECO:0007669"/>
    <property type="project" value="InterPro"/>
</dbReference>
<dbReference type="GO" id="GO:0097367">
    <property type="term" value="F:carbohydrate derivative binding"/>
    <property type="evidence" value="ECO:0007669"/>
    <property type="project" value="InterPro"/>
</dbReference>
<dbReference type="InterPro" id="IPR009057">
    <property type="entry name" value="Homeodomain-like_sf"/>
</dbReference>
<dbReference type="SUPFAM" id="SSF53697">
    <property type="entry name" value="SIS domain"/>
    <property type="match status" value="1"/>
</dbReference>
<evidence type="ECO:0000313" key="7">
    <source>
        <dbReference type="Proteomes" id="UP000036780"/>
    </source>
</evidence>
<evidence type="ECO:0000256" key="1">
    <source>
        <dbReference type="ARBA" id="ARBA00023015"/>
    </source>
</evidence>
<evidence type="ECO:0000256" key="3">
    <source>
        <dbReference type="ARBA" id="ARBA00023163"/>
    </source>
</evidence>
<dbReference type="GO" id="GO:0003677">
    <property type="term" value="F:DNA binding"/>
    <property type="evidence" value="ECO:0007669"/>
    <property type="project" value="UniProtKB-KW"/>
</dbReference>
<dbReference type="RefSeq" id="WP_050350898.1">
    <property type="nucleotide sequence ID" value="NZ_BOSN01000004.1"/>
</dbReference>
<dbReference type="EMBL" id="LGTO01000005">
    <property type="protein sequence ID" value="KNE21469.1"/>
    <property type="molecule type" value="Genomic_DNA"/>
</dbReference>
<name>A0A0L0QSB0_VIRPA</name>
<accession>A0A0L0QSB0</accession>
<dbReference type="Gene3D" id="1.10.10.10">
    <property type="entry name" value="Winged helix-like DNA-binding domain superfamily/Winged helix DNA-binding domain"/>
    <property type="match status" value="1"/>
</dbReference>
<proteinExistence type="predicted"/>
<dbReference type="InterPro" id="IPR047640">
    <property type="entry name" value="RpiR-like"/>
</dbReference>
<gene>
    <name evidence="6" type="ORF">AFK71_07355</name>
</gene>
<evidence type="ECO:0000259" key="4">
    <source>
        <dbReference type="PROSITE" id="PS51071"/>
    </source>
</evidence>
<organism evidence="6 7">
    <name type="scientific">Virgibacillus pantothenticus</name>
    <dbReference type="NCBI Taxonomy" id="1473"/>
    <lineage>
        <taxon>Bacteria</taxon>
        <taxon>Bacillati</taxon>
        <taxon>Bacillota</taxon>
        <taxon>Bacilli</taxon>
        <taxon>Bacillales</taxon>
        <taxon>Bacillaceae</taxon>
        <taxon>Virgibacillus</taxon>
    </lineage>
</organism>
<dbReference type="SUPFAM" id="SSF46689">
    <property type="entry name" value="Homeodomain-like"/>
    <property type="match status" value="1"/>
</dbReference>
<dbReference type="PANTHER" id="PTHR30514:SF10">
    <property type="entry name" value="MURR_RPIR FAMILY TRANSCRIPTIONAL REGULATOR"/>
    <property type="match status" value="1"/>
</dbReference>
<comment type="caution">
    <text evidence="6">The sequence shown here is derived from an EMBL/GenBank/DDBJ whole genome shotgun (WGS) entry which is preliminary data.</text>
</comment>
<dbReference type="InterPro" id="IPR000281">
    <property type="entry name" value="HTH_RpiR"/>
</dbReference>
<dbReference type="Gene3D" id="3.40.50.10490">
    <property type="entry name" value="Glucose-6-phosphate isomerase like protein, domain 1"/>
    <property type="match status" value="1"/>
</dbReference>
<dbReference type="InterPro" id="IPR036388">
    <property type="entry name" value="WH-like_DNA-bd_sf"/>
</dbReference>
<dbReference type="OrthoDB" id="6590756at2"/>
<dbReference type="Pfam" id="PF01380">
    <property type="entry name" value="SIS"/>
    <property type="match status" value="1"/>
</dbReference>
<dbReference type="PROSITE" id="PS51071">
    <property type="entry name" value="HTH_RPIR"/>
    <property type="match status" value="1"/>
</dbReference>
<feature type="domain" description="SIS" evidence="5">
    <location>
        <begin position="108"/>
        <end position="248"/>
    </location>
</feature>
<sequence>MLNFLDNYEEMTASERKVLNYIVENMDVIPYMKINDLAETIYVSKTVIINLAQKLGYSGYKELKYYINQSVKDKTLHQKKNDLSYRDRLDQSIKKTFSLVSEEVLQNCAKQIQFSENVFIMARGTSKAVGYYLEHLLLSIGIQCIFIKDYNLSELFTNFVAKNDMVIFISMSGNTKKIVNTAKKVHFKDAKIISITSFQTNELTKYTNDNLYCYSDNNDTKKNDKISRIGFFLIVDLLINELIRLNDG</sequence>
<keyword evidence="7" id="KW-1185">Reference proteome</keyword>